<dbReference type="Gene3D" id="1.10.3720.10">
    <property type="entry name" value="MetI-like"/>
    <property type="match status" value="1"/>
</dbReference>
<evidence type="ECO:0000256" key="7">
    <source>
        <dbReference type="RuleBase" id="RU363032"/>
    </source>
</evidence>
<sequence length="300" mass="34281">MRKGQKSLIIASLIPSVSFYLLFFVYPTLRAFYVSLFSWSGFTPEMTFVGLRNFAELFKDRDYWRVVSNTFGYVFIGGFLVFVIAFLFTYLIGSLKRKRLKHVIQAIIFFPVTVAPVALGIMWGFIYHRRWGLVNGILHLARLDFLIQTWMSPDLIFWSMLAVIVWTEVGFYTVIFGAAAERIPPYLYDAARVEGATNFQAFTKITLPLLKGIIRICVVLWAVWTLRIFDLIYVFAGGAAATPPLNVRSIAVQMYLLSFGERVAVFRMGYSTAIGVTLLFWVVLFALTGQVLLKGERIEY</sequence>
<dbReference type="SUPFAM" id="SSF161098">
    <property type="entry name" value="MetI-like"/>
    <property type="match status" value="1"/>
</dbReference>
<feature type="transmembrane region" description="Helical" evidence="7">
    <location>
        <begin position="155"/>
        <end position="179"/>
    </location>
</feature>
<evidence type="ECO:0000313" key="10">
    <source>
        <dbReference type="Proteomes" id="UP000267654"/>
    </source>
</evidence>
<evidence type="ECO:0000256" key="6">
    <source>
        <dbReference type="ARBA" id="ARBA00023136"/>
    </source>
</evidence>
<dbReference type="InterPro" id="IPR051393">
    <property type="entry name" value="ABC_transporter_permease"/>
</dbReference>
<keyword evidence="2 7" id="KW-0813">Transport</keyword>
<comment type="subcellular location">
    <subcellularLocation>
        <location evidence="1 7">Cell membrane</location>
        <topology evidence="1 7">Multi-pass membrane protein</topology>
    </subcellularLocation>
</comment>
<keyword evidence="3" id="KW-1003">Cell membrane</keyword>
<feature type="transmembrane region" description="Helical" evidence="7">
    <location>
        <begin position="71"/>
        <end position="91"/>
    </location>
</feature>
<name>A0A662D7X8_UNCAE</name>
<dbReference type="Pfam" id="PF00528">
    <property type="entry name" value="BPD_transp_1"/>
    <property type="match status" value="1"/>
</dbReference>
<feature type="transmembrane region" description="Helical" evidence="7">
    <location>
        <begin position="213"/>
        <end position="236"/>
    </location>
</feature>
<dbReference type="GO" id="GO:0055085">
    <property type="term" value="P:transmembrane transport"/>
    <property type="evidence" value="ECO:0007669"/>
    <property type="project" value="InterPro"/>
</dbReference>
<dbReference type="PROSITE" id="PS50928">
    <property type="entry name" value="ABC_TM1"/>
    <property type="match status" value="1"/>
</dbReference>
<evidence type="ECO:0000256" key="3">
    <source>
        <dbReference type="ARBA" id="ARBA00022475"/>
    </source>
</evidence>
<evidence type="ECO:0000256" key="2">
    <source>
        <dbReference type="ARBA" id="ARBA00022448"/>
    </source>
</evidence>
<feature type="transmembrane region" description="Helical" evidence="7">
    <location>
        <begin position="268"/>
        <end position="293"/>
    </location>
</feature>
<dbReference type="Proteomes" id="UP000267654">
    <property type="component" value="Unassembled WGS sequence"/>
</dbReference>
<keyword evidence="4 7" id="KW-0812">Transmembrane</keyword>
<organism evidence="9 10">
    <name type="scientific">Aerophobetes bacterium</name>
    <dbReference type="NCBI Taxonomy" id="2030807"/>
    <lineage>
        <taxon>Bacteria</taxon>
        <taxon>Candidatus Aerophobota</taxon>
    </lineage>
</organism>
<dbReference type="CDD" id="cd06261">
    <property type="entry name" value="TM_PBP2"/>
    <property type="match status" value="1"/>
</dbReference>
<feature type="domain" description="ABC transmembrane type-1" evidence="8">
    <location>
        <begin position="67"/>
        <end position="289"/>
    </location>
</feature>
<keyword evidence="6 7" id="KW-0472">Membrane</keyword>
<evidence type="ECO:0000313" key="9">
    <source>
        <dbReference type="EMBL" id="RLE11884.1"/>
    </source>
</evidence>
<reference evidence="9 10" key="1">
    <citation type="submission" date="2018-06" db="EMBL/GenBank/DDBJ databases">
        <title>Extensive metabolic versatility and redundancy in microbially diverse, dynamic hydrothermal sediments.</title>
        <authorList>
            <person name="Dombrowski N."/>
            <person name="Teske A."/>
            <person name="Baker B.J."/>
        </authorList>
    </citation>
    <scope>NUCLEOTIDE SEQUENCE [LARGE SCALE GENOMIC DNA]</scope>
    <source>
        <strain evidence="9">B19_G9</strain>
    </source>
</reference>
<dbReference type="AlphaFoldDB" id="A0A662D7X8"/>
<gene>
    <name evidence="9" type="ORF">DRI96_05470</name>
</gene>
<protein>
    <submittedName>
        <fullName evidence="9">Sugar ABC transporter permease</fullName>
    </submittedName>
</protein>
<dbReference type="InterPro" id="IPR000515">
    <property type="entry name" value="MetI-like"/>
</dbReference>
<keyword evidence="5 7" id="KW-1133">Transmembrane helix</keyword>
<evidence type="ECO:0000256" key="1">
    <source>
        <dbReference type="ARBA" id="ARBA00004651"/>
    </source>
</evidence>
<feature type="transmembrane region" description="Helical" evidence="7">
    <location>
        <begin position="103"/>
        <end position="126"/>
    </location>
</feature>
<evidence type="ECO:0000259" key="8">
    <source>
        <dbReference type="PROSITE" id="PS50928"/>
    </source>
</evidence>
<feature type="transmembrane region" description="Helical" evidence="7">
    <location>
        <begin position="7"/>
        <end position="29"/>
    </location>
</feature>
<comment type="caution">
    <text evidence="9">The sequence shown here is derived from an EMBL/GenBank/DDBJ whole genome shotgun (WGS) entry which is preliminary data.</text>
</comment>
<dbReference type="InterPro" id="IPR035906">
    <property type="entry name" value="MetI-like_sf"/>
</dbReference>
<accession>A0A662D7X8</accession>
<dbReference type="EMBL" id="QMQB01000205">
    <property type="protein sequence ID" value="RLE11884.1"/>
    <property type="molecule type" value="Genomic_DNA"/>
</dbReference>
<dbReference type="GO" id="GO:0005886">
    <property type="term" value="C:plasma membrane"/>
    <property type="evidence" value="ECO:0007669"/>
    <property type="project" value="UniProtKB-SubCell"/>
</dbReference>
<proteinExistence type="inferred from homology"/>
<comment type="similarity">
    <text evidence="7">Belongs to the binding-protein-dependent transport system permease family.</text>
</comment>
<dbReference type="PANTHER" id="PTHR30193:SF37">
    <property type="entry name" value="INNER MEMBRANE ABC TRANSPORTER PERMEASE PROTEIN YCJO"/>
    <property type="match status" value="1"/>
</dbReference>
<dbReference type="PANTHER" id="PTHR30193">
    <property type="entry name" value="ABC TRANSPORTER PERMEASE PROTEIN"/>
    <property type="match status" value="1"/>
</dbReference>
<evidence type="ECO:0000256" key="5">
    <source>
        <dbReference type="ARBA" id="ARBA00022989"/>
    </source>
</evidence>
<evidence type="ECO:0000256" key="4">
    <source>
        <dbReference type="ARBA" id="ARBA00022692"/>
    </source>
</evidence>